<proteinExistence type="predicted"/>
<dbReference type="Gene3D" id="1.10.260.40">
    <property type="entry name" value="lambda repressor-like DNA-binding domains"/>
    <property type="match status" value="1"/>
</dbReference>
<name>A0A4Y3WAI1_NITWI</name>
<evidence type="ECO:0000313" key="2">
    <source>
        <dbReference type="Proteomes" id="UP000318825"/>
    </source>
</evidence>
<dbReference type="OrthoDB" id="6064795at2"/>
<accession>A0A4Y3WAI1</accession>
<sequence length="125" mass="13765">MKQKVDFLAKARKAWGAPPDWIVELAQECNRTTAARAAKRIGYSSAVISHVLAHRYPGDIDRVAAKVRGALMGETVVCPIVGEIGRDRCLNEQRMDNTGASSIRAKLYRACRGGCPHSRLTQEDE</sequence>
<dbReference type="AlphaFoldDB" id="A0A4Y3WAI1"/>
<dbReference type="EMBL" id="BJNF01000002">
    <property type="protein sequence ID" value="GEC14256.1"/>
    <property type="molecule type" value="Genomic_DNA"/>
</dbReference>
<evidence type="ECO:0000313" key="1">
    <source>
        <dbReference type="EMBL" id="GEC14256.1"/>
    </source>
</evidence>
<protein>
    <recommendedName>
        <fullName evidence="3">Transcriptional regulator</fullName>
    </recommendedName>
</protein>
<organism evidence="1 2">
    <name type="scientific">Nitrobacter winogradskyi</name>
    <name type="common">Nitrobacter agilis</name>
    <dbReference type="NCBI Taxonomy" id="913"/>
    <lineage>
        <taxon>Bacteria</taxon>
        <taxon>Pseudomonadati</taxon>
        <taxon>Pseudomonadota</taxon>
        <taxon>Alphaproteobacteria</taxon>
        <taxon>Hyphomicrobiales</taxon>
        <taxon>Nitrobacteraceae</taxon>
        <taxon>Nitrobacter</taxon>
    </lineage>
</organism>
<dbReference type="Proteomes" id="UP000318825">
    <property type="component" value="Unassembled WGS sequence"/>
</dbReference>
<reference evidence="1 2" key="1">
    <citation type="submission" date="2019-06" db="EMBL/GenBank/DDBJ databases">
        <title>Whole genome shotgun sequence of Nitrobacter winogradskyi NBRC 14297.</title>
        <authorList>
            <person name="Hosoyama A."/>
            <person name="Uohara A."/>
            <person name="Ohji S."/>
            <person name="Ichikawa N."/>
        </authorList>
    </citation>
    <scope>NUCLEOTIDE SEQUENCE [LARGE SCALE GENOMIC DNA]</scope>
    <source>
        <strain evidence="1 2">NBRC 14297</strain>
    </source>
</reference>
<gene>
    <name evidence="1" type="ORF">NWI01_01480</name>
</gene>
<dbReference type="RefSeq" id="WP_141381833.1">
    <property type="nucleotide sequence ID" value="NZ_BJNF01000002.1"/>
</dbReference>
<dbReference type="InterPro" id="IPR010982">
    <property type="entry name" value="Lambda_DNA-bd_dom_sf"/>
</dbReference>
<dbReference type="GO" id="GO:0003677">
    <property type="term" value="F:DNA binding"/>
    <property type="evidence" value="ECO:0007669"/>
    <property type="project" value="InterPro"/>
</dbReference>
<evidence type="ECO:0008006" key="3">
    <source>
        <dbReference type="Google" id="ProtNLM"/>
    </source>
</evidence>
<comment type="caution">
    <text evidence="1">The sequence shown here is derived from an EMBL/GenBank/DDBJ whole genome shotgun (WGS) entry which is preliminary data.</text>
</comment>